<evidence type="ECO:0000313" key="3">
    <source>
        <dbReference type="Proteomes" id="UP000013049"/>
    </source>
</evidence>
<evidence type="ECO:0000313" key="2">
    <source>
        <dbReference type="EMBL" id="ENU91164.1"/>
    </source>
</evidence>
<organism evidence="2 3">
    <name type="scientific">Acinetobacter vivianii</name>
    <dbReference type="NCBI Taxonomy" id="1776742"/>
    <lineage>
        <taxon>Bacteria</taxon>
        <taxon>Pseudomonadati</taxon>
        <taxon>Pseudomonadota</taxon>
        <taxon>Gammaproteobacteria</taxon>
        <taxon>Moraxellales</taxon>
        <taxon>Moraxellaceae</taxon>
        <taxon>Acinetobacter</taxon>
    </lineage>
</organism>
<feature type="domain" description="Glycosyltransferase 2-like prokaryotic type" evidence="1">
    <location>
        <begin position="20"/>
        <end position="285"/>
    </location>
</feature>
<name>N8W8B1_9GAMM</name>
<evidence type="ECO:0000259" key="1">
    <source>
        <dbReference type="Pfam" id="PF10111"/>
    </source>
</evidence>
<dbReference type="HOGENOM" id="CLU_061645_0_0_6"/>
<comment type="caution">
    <text evidence="2">The sequence shown here is derived from an EMBL/GenBank/DDBJ whole genome shotgun (WGS) entry which is preliminary data.</text>
</comment>
<dbReference type="Pfam" id="PF10111">
    <property type="entry name" value="Glyco_tranf_2_2"/>
    <property type="match status" value="1"/>
</dbReference>
<reference evidence="2 3" key="1">
    <citation type="submission" date="2013-02" db="EMBL/GenBank/DDBJ databases">
        <title>The Genome Sequence of Acinetobacter sp. NIPH 758.</title>
        <authorList>
            <consortium name="The Broad Institute Genome Sequencing Platform"/>
            <consortium name="The Broad Institute Genome Sequencing Center for Infectious Disease"/>
            <person name="Cerqueira G."/>
            <person name="Feldgarden M."/>
            <person name="Courvalin P."/>
            <person name="Perichon B."/>
            <person name="Grillot-Courvalin C."/>
            <person name="Clermont D."/>
            <person name="Rocha E."/>
            <person name="Yoon E.-J."/>
            <person name="Nemec A."/>
            <person name="Walker B."/>
            <person name="Young S.K."/>
            <person name="Zeng Q."/>
            <person name="Gargeya S."/>
            <person name="Fitzgerald M."/>
            <person name="Haas B."/>
            <person name="Abouelleil A."/>
            <person name="Alvarado L."/>
            <person name="Arachchi H.M."/>
            <person name="Berlin A.M."/>
            <person name="Chapman S.B."/>
            <person name="Dewar J."/>
            <person name="Goldberg J."/>
            <person name="Griggs A."/>
            <person name="Gujja S."/>
            <person name="Hansen M."/>
            <person name="Howarth C."/>
            <person name="Imamovic A."/>
            <person name="Larimer J."/>
            <person name="McCowan C."/>
            <person name="Murphy C."/>
            <person name="Neiman D."/>
            <person name="Pearson M."/>
            <person name="Priest M."/>
            <person name="Roberts A."/>
            <person name="Saif S."/>
            <person name="Shea T."/>
            <person name="Sisk P."/>
            <person name="Sykes S."/>
            <person name="Wortman J."/>
            <person name="Nusbaum C."/>
            <person name="Birren B."/>
        </authorList>
    </citation>
    <scope>NUCLEOTIDE SEQUENCE [LARGE SCALE GENOMIC DNA]</scope>
    <source>
        <strain evidence="2 3">NIPH 758</strain>
    </source>
</reference>
<dbReference type="PATRIC" id="fig|1217712.3.peg.3190"/>
<gene>
    <name evidence="2" type="ORF">F971_03302</name>
</gene>
<dbReference type="EMBL" id="APPC01000022">
    <property type="protein sequence ID" value="ENU91164.1"/>
    <property type="molecule type" value="Genomic_DNA"/>
</dbReference>
<protein>
    <recommendedName>
        <fullName evidence="1">Glycosyltransferase 2-like prokaryotic type domain-containing protein</fullName>
    </recommendedName>
</protein>
<dbReference type="SUPFAM" id="SSF53448">
    <property type="entry name" value="Nucleotide-diphospho-sugar transferases"/>
    <property type="match status" value="1"/>
</dbReference>
<sequence>MLKLFFPRKKRPAQQSIDLSIVIPIDLSYRSDDILQRIKTLVKTSAHQPIRIILGCNAQPAGEIRKLKHIIASSPHITLAIDQSASGHLSRLRNIALSHVQTQYVFFLDIDIHINIQQILNAFSEVQQHPAQLCMYPCLYLSKKGSQQVKRLTLTAFKQAYYDFRRDLILHLAFPSSIIITDLKSVQEIQGFDEEFIGHGYEDFDFMLRLFQHKNLIKYQPELLIDQTYLAPMMATGFRAILANSQLEQLLQKEYFLHIHHEKDKKSLYHQQRQANQQRFEMKLKQQIQTDSVTIDTAPPYLFKAFCKLLQQQGLNRPEYAALWAEIHGHQLR</sequence>
<proteinExistence type="predicted"/>
<dbReference type="eggNOG" id="COG4092">
    <property type="taxonomic scope" value="Bacteria"/>
</dbReference>
<accession>N8W8B1</accession>
<dbReference type="Gene3D" id="3.90.550.10">
    <property type="entry name" value="Spore Coat Polysaccharide Biosynthesis Protein SpsA, Chain A"/>
    <property type="match status" value="1"/>
</dbReference>
<dbReference type="InterPro" id="IPR019290">
    <property type="entry name" value="GlycosylTrfase-like_prok"/>
</dbReference>
<dbReference type="RefSeq" id="WP_004773322.1">
    <property type="nucleotide sequence ID" value="NZ_KB849358.1"/>
</dbReference>
<dbReference type="Proteomes" id="UP000013049">
    <property type="component" value="Unassembled WGS sequence"/>
</dbReference>
<dbReference type="InterPro" id="IPR029044">
    <property type="entry name" value="Nucleotide-diphossugar_trans"/>
</dbReference>
<dbReference type="AlphaFoldDB" id="N8W8B1"/>